<feature type="non-terminal residue" evidence="1">
    <location>
        <position position="1"/>
    </location>
</feature>
<dbReference type="VEuPathDB" id="GiardiaDB:GL50803_007790"/>
<evidence type="ECO:0008006" key="3">
    <source>
        <dbReference type="Google" id="ProtNLM"/>
    </source>
</evidence>
<protein>
    <recommendedName>
        <fullName evidence="3">Trafficking protein particle complex subunit</fullName>
    </recommendedName>
</protein>
<dbReference type="VEuPathDB" id="GiardiaDB:DHA2_153172"/>
<dbReference type="AlphaFoldDB" id="V6TPP8"/>
<comment type="caution">
    <text evidence="1">The sequence shown here is derived from an EMBL/GenBank/DDBJ whole genome shotgun (WGS) entry which is preliminary data.</text>
</comment>
<dbReference type="Proteomes" id="UP000018040">
    <property type="component" value="Unassembled WGS sequence"/>
</dbReference>
<accession>V6TPP8</accession>
<dbReference type="EMBL" id="AHHH01000158">
    <property type="protein sequence ID" value="ESU40958.1"/>
    <property type="molecule type" value="Genomic_DNA"/>
</dbReference>
<evidence type="ECO:0000313" key="2">
    <source>
        <dbReference type="Proteomes" id="UP000018040"/>
    </source>
</evidence>
<gene>
    <name evidence="1" type="ORF">GSB_153444</name>
</gene>
<name>V6TPP8_GIAIN</name>
<organism evidence="1 2">
    <name type="scientific">Giardia intestinalis</name>
    <name type="common">Giardia lamblia</name>
    <dbReference type="NCBI Taxonomy" id="5741"/>
    <lineage>
        <taxon>Eukaryota</taxon>
        <taxon>Metamonada</taxon>
        <taxon>Diplomonadida</taxon>
        <taxon>Hexamitidae</taxon>
        <taxon>Giardiinae</taxon>
        <taxon>Giardia</taxon>
    </lineage>
</organism>
<reference evidence="1 2" key="2">
    <citation type="journal article" date="2013" name="Genome Biol. Evol.">
        <title>Genome sequencing of Giardia lamblia genotypes A2 and B isolates (DH and GS) and comparative analysis with the genomes of genotypes A1 and E (WB and Pig).</title>
        <authorList>
            <person name="Adam R.D."/>
            <person name="Dahlstrom E.W."/>
            <person name="Martens C.A."/>
            <person name="Bruno D.P."/>
            <person name="Barbian K.D."/>
            <person name="Ricklefs S.M."/>
            <person name="Hernandez M.M."/>
            <person name="Narla N.P."/>
            <person name="Patel R.B."/>
            <person name="Porcella S.F."/>
            <person name="Nash T.E."/>
        </authorList>
    </citation>
    <scope>NUCLEOTIDE SEQUENCE [LARGE SCALE GENOMIC DNA]</scope>
    <source>
        <strain evidence="1 2">GS</strain>
    </source>
</reference>
<dbReference type="SUPFAM" id="SSF111126">
    <property type="entry name" value="Ligand-binding domain in the NO signalling and Golgi transport"/>
    <property type="match status" value="1"/>
</dbReference>
<sequence length="167" mass="18246">VFFCQIIISTCEIDMIFMLLNSVLTRTIEVHSSKGYEHISRLQQLAFNLGFRAGSAYIKTLPPQQLSNSTLQVSFVGFIWEALFGPGTKRFLGKPAVKSIEIIFDSAELPLASYDLVVEKDNLAAFYCAFIEGCISGAIDSLGLLGNVVITQVDGLKVMLSVSIATE</sequence>
<dbReference type="VEuPathDB" id="GiardiaDB:GL50581_1482"/>
<evidence type="ECO:0000313" key="1">
    <source>
        <dbReference type="EMBL" id="ESU40958.1"/>
    </source>
</evidence>
<reference evidence="2" key="1">
    <citation type="submission" date="2012-02" db="EMBL/GenBank/DDBJ databases">
        <title>Genome sequencing of Giardia lamblia Genotypes A2 and B isolates (DH and GS) and comparative analysis with the genomes of Genotypes A1 and E (WB and Pig).</title>
        <authorList>
            <person name="Adam R."/>
            <person name="Dahlstrom E."/>
            <person name="Martens C."/>
            <person name="Bruno D."/>
            <person name="Barbian K."/>
            <person name="Porcella S.F."/>
            <person name="Nash T."/>
        </authorList>
    </citation>
    <scope>NUCLEOTIDE SEQUENCE</scope>
    <source>
        <strain evidence="2">GS</strain>
    </source>
</reference>
<dbReference type="OrthoDB" id="10250167at2759"/>
<dbReference type="VEuPathDB" id="GiardiaDB:QR46_4133"/>
<proteinExistence type="predicted"/>
<dbReference type="InterPro" id="IPR024096">
    <property type="entry name" value="NO_sig/Golgi_transp_ligand-bd"/>
</dbReference>